<dbReference type="Proteomes" id="UP000789739">
    <property type="component" value="Unassembled WGS sequence"/>
</dbReference>
<dbReference type="AlphaFoldDB" id="A0A9N9D762"/>
<evidence type="ECO:0000313" key="2">
    <source>
        <dbReference type="Proteomes" id="UP000789739"/>
    </source>
</evidence>
<dbReference type="EMBL" id="CAJVPI010001872">
    <property type="protein sequence ID" value="CAG8629417.1"/>
    <property type="molecule type" value="Genomic_DNA"/>
</dbReference>
<keyword evidence="2" id="KW-1185">Reference proteome</keyword>
<protein>
    <submittedName>
        <fullName evidence="1">11028_t:CDS:1</fullName>
    </submittedName>
</protein>
<organism evidence="1 2">
    <name type="scientific">Paraglomus brasilianum</name>
    <dbReference type="NCBI Taxonomy" id="144538"/>
    <lineage>
        <taxon>Eukaryota</taxon>
        <taxon>Fungi</taxon>
        <taxon>Fungi incertae sedis</taxon>
        <taxon>Mucoromycota</taxon>
        <taxon>Glomeromycotina</taxon>
        <taxon>Glomeromycetes</taxon>
        <taxon>Paraglomerales</taxon>
        <taxon>Paraglomeraceae</taxon>
        <taxon>Paraglomus</taxon>
    </lineage>
</organism>
<name>A0A9N9D762_9GLOM</name>
<sequence length="107" mass="11772">SIVYIRVSPIETATQSQPPNHPQTTAILELFASATLKSPSIPPQHNNSATKNATYFHSPMGLPSPGSMFFPNGPRSDHFFEWVMSAATGEKTVNECLAGYVERKRRP</sequence>
<gene>
    <name evidence="1" type="ORF">PBRASI_LOCUS9165</name>
</gene>
<proteinExistence type="predicted"/>
<feature type="non-terminal residue" evidence="1">
    <location>
        <position position="1"/>
    </location>
</feature>
<reference evidence="1" key="1">
    <citation type="submission" date="2021-06" db="EMBL/GenBank/DDBJ databases">
        <authorList>
            <person name="Kallberg Y."/>
            <person name="Tangrot J."/>
            <person name="Rosling A."/>
        </authorList>
    </citation>
    <scope>NUCLEOTIDE SEQUENCE</scope>
    <source>
        <strain evidence="1">BR232B</strain>
    </source>
</reference>
<evidence type="ECO:0000313" key="1">
    <source>
        <dbReference type="EMBL" id="CAG8629417.1"/>
    </source>
</evidence>
<comment type="caution">
    <text evidence="1">The sequence shown here is derived from an EMBL/GenBank/DDBJ whole genome shotgun (WGS) entry which is preliminary data.</text>
</comment>
<accession>A0A9N9D762</accession>